<gene>
    <name evidence="1" type="ORF">BC792_104188</name>
</gene>
<sequence>MFTKLIAIDDQKIGTVHFYAYVVKIDVDDVGFAIFMDNMGTPLIYFSKEGVNTVNFKIDNDQFLWIVKNSKFSKSERKLLYQEFEFFLRAMEQRAKAYLFKNATVHYISNSRDIVRYKNHYITASIELIEQAYK</sequence>
<organism evidence="1 2">
    <name type="scientific">Sphingobacterium allocomposti</name>
    <dbReference type="NCBI Taxonomy" id="415956"/>
    <lineage>
        <taxon>Bacteria</taxon>
        <taxon>Pseudomonadati</taxon>
        <taxon>Bacteroidota</taxon>
        <taxon>Sphingobacteriia</taxon>
        <taxon>Sphingobacteriales</taxon>
        <taxon>Sphingobacteriaceae</taxon>
        <taxon>Sphingobacterium</taxon>
    </lineage>
</organism>
<dbReference type="OrthoDB" id="713652at2"/>
<dbReference type="AlphaFoldDB" id="A0A5S5DLZ8"/>
<dbReference type="RefSeq" id="WP_148907874.1">
    <property type="nucleotide sequence ID" value="NZ_VNHX01000004.1"/>
</dbReference>
<keyword evidence="2" id="KW-1185">Reference proteome</keyword>
<evidence type="ECO:0000313" key="1">
    <source>
        <dbReference type="EMBL" id="TYP96957.1"/>
    </source>
</evidence>
<dbReference type="EMBL" id="VNHX01000004">
    <property type="protein sequence ID" value="TYP96957.1"/>
    <property type="molecule type" value="Genomic_DNA"/>
</dbReference>
<comment type="caution">
    <text evidence="1">The sequence shown here is derived from an EMBL/GenBank/DDBJ whole genome shotgun (WGS) entry which is preliminary data.</text>
</comment>
<dbReference type="Proteomes" id="UP000325105">
    <property type="component" value="Unassembled WGS sequence"/>
</dbReference>
<proteinExistence type="predicted"/>
<protein>
    <submittedName>
        <fullName evidence="1">Uncharacterized protein</fullName>
    </submittedName>
</protein>
<reference evidence="1 2" key="1">
    <citation type="submission" date="2019-07" db="EMBL/GenBank/DDBJ databases">
        <title>Genomic Encyclopedia of Archaeal and Bacterial Type Strains, Phase II (KMG-II): from individual species to whole genera.</title>
        <authorList>
            <person name="Goeker M."/>
        </authorList>
    </citation>
    <scope>NUCLEOTIDE SEQUENCE [LARGE SCALE GENOMIC DNA]</scope>
    <source>
        <strain evidence="1 2">DSM 18850</strain>
    </source>
</reference>
<name>A0A5S5DLZ8_9SPHI</name>
<evidence type="ECO:0000313" key="2">
    <source>
        <dbReference type="Proteomes" id="UP000325105"/>
    </source>
</evidence>
<accession>A0A5S5DLZ8</accession>